<sequence>MFSASGWIIVVLGLVVVMLTSIAFGGPGSKGGIVLISMWGGVTGIALLFSWSVSRRNPEYILRQANSAMGRQFTSVRRGTSRIGNSVRARLGSVRRTQVP</sequence>
<feature type="transmembrane region" description="Helical" evidence="1">
    <location>
        <begin position="32"/>
        <end position="53"/>
    </location>
</feature>
<organismHost>
    <name type="scientific">Emiliania huxleyi</name>
    <name type="common">Coccolithophore</name>
    <name type="synonym">Pontosphaera huxleyi</name>
    <dbReference type="NCBI Taxonomy" id="2903"/>
</organismHost>
<evidence type="ECO:0000313" key="3">
    <source>
        <dbReference type="Proteomes" id="UP000000863"/>
    </source>
</evidence>
<keyword evidence="1" id="KW-1133">Transmembrane helix</keyword>
<dbReference type="RefSeq" id="YP_294026.1">
    <property type="nucleotide sequence ID" value="NC_007346.1"/>
</dbReference>
<proteinExistence type="predicted"/>
<dbReference type="Proteomes" id="UP000000863">
    <property type="component" value="Segment"/>
</dbReference>
<dbReference type="KEGG" id="vg:3654833"/>
<gene>
    <name evidence="2" type="ORF">EhV270</name>
</gene>
<feature type="transmembrane region" description="Helical" evidence="1">
    <location>
        <begin position="7"/>
        <end position="26"/>
    </location>
</feature>
<protein>
    <submittedName>
        <fullName evidence="2">Putative membrane protein</fullName>
    </submittedName>
</protein>
<evidence type="ECO:0000313" key="2">
    <source>
        <dbReference type="EMBL" id="CAI65695.1"/>
    </source>
</evidence>
<dbReference type="GeneID" id="3654833"/>
<keyword evidence="1" id="KW-0812">Transmembrane</keyword>
<keyword evidence="1" id="KW-0472">Membrane</keyword>
<evidence type="ECO:0000256" key="1">
    <source>
        <dbReference type="SAM" id="Phobius"/>
    </source>
</evidence>
<accession>Q4A2L1</accession>
<keyword evidence="3" id="KW-1185">Reference proteome</keyword>
<name>Q4A2L1_EHV8U</name>
<dbReference type="EMBL" id="AJ890364">
    <property type="protein sequence ID" value="CAI65695.1"/>
    <property type="molecule type" value="Genomic_DNA"/>
</dbReference>
<reference evidence="2 3" key="1">
    <citation type="journal article" date="2005" name="Science">
        <title>Complete genome sequence and lytic phase transcription profile of a Coccolithovirus.</title>
        <authorList>
            <person name="Wilson W.H."/>
            <person name="Schroeder D.C."/>
            <person name="Allen M.J."/>
            <person name="Holden M.T.G."/>
            <person name="Parkhill J."/>
            <person name="Barrell B.G."/>
            <person name="Churcher C."/>
            <person name="Hamlin N."/>
            <person name="Mungall K."/>
            <person name="Norbertczak H."/>
            <person name="Quail M.A."/>
            <person name="Price C."/>
            <person name="Rabbinowitsch E."/>
            <person name="Walker D."/>
            <person name="Craigon M."/>
            <person name="Roy D."/>
            <person name="Ghazal P."/>
        </authorList>
    </citation>
    <scope>NUCLEOTIDE SEQUENCE [LARGE SCALE GENOMIC DNA]</scope>
    <source>
        <strain evidence="3">Isolate United Kingdom/English Channel/1999</strain>
    </source>
</reference>
<organism evidence="2 3">
    <name type="scientific">Emiliania huxleyi virus 86 (isolate United Kingdom/English Channel/1999)</name>
    <name type="common">EhV-86</name>
    <dbReference type="NCBI Taxonomy" id="654925"/>
    <lineage>
        <taxon>Viruses</taxon>
        <taxon>Varidnaviria</taxon>
        <taxon>Bamfordvirae</taxon>
        <taxon>Nucleocytoviricota</taxon>
        <taxon>Megaviricetes</taxon>
        <taxon>Algavirales</taxon>
        <taxon>Phycodnaviridae</taxon>
        <taxon>Coccolithovirus</taxon>
        <taxon>Coccolithovirus huxleyi</taxon>
        <taxon>Emiliania huxleyi virus 86</taxon>
    </lineage>
</organism>